<name>A0ABM7VEU0_9BACT</name>
<keyword evidence="6" id="KW-1185">Reference proteome</keyword>
<dbReference type="PROSITE" id="PS50005">
    <property type="entry name" value="TPR"/>
    <property type="match status" value="1"/>
</dbReference>
<evidence type="ECO:0000256" key="1">
    <source>
        <dbReference type="ARBA" id="ARBA00022737"/>
    </source>
</evidence>
<reference evidence="5 6" key="1">
    <citation type="submission" date="2021-12" db="EMBL/GenBank/DDBJ databases">
        <title>Genome sequencing of bacteria with rrn-lacking chromosome and rrn-plasmid.</title>
        <authorList>
            <person name="Anda M."/>
            <person name="Iwasaki W."/>
        </authorList>
    </citation>
    <scope>NUCLEOTIDE SEQUENCE [LARGE SCALE GENOMIC DNA]</scope>
    <source>
        <strain evidence="5 6">NBRC 101262</strain>
    </source>
</reference>
<keyword evidence="1" id="KW-0677">Repeat</keyword>
<proteinExistence type="predicted"/>
<gene>
    <name evidence="5" type="ORF">PEPS_17880</name>
</gene>
<feature type="repeat" description="TPR" evidence="3">
    <location>
        <begin position="59"/>
        <end position="92"/>
    </location>
</feature>
<evidence type="ECO:0000256" key="2">
    <source>
        <dbReference type="ARBA" id="ARBA00022803"/>
    </source>
</evidence>
<organism evidence="5 6">
    <name type="scientific">Persicobacter psychrovividus</name>
    <dbReference type="NCBI Taxonomy" id="387638"/>
    <lineage>
        <taxon>Bacteria</taxon>
        <taxon>Pseudomonadati</taxon>
        <taxon>Bacteroidota</taxon>
        <taxon>Cytophagia</taxon>
        <taxon>Cytophagales</taxon>
        <taxon>Persicobacteraceae</taxon>
        <taxon>Persicobacter</taxon>
    </lineage>
</organism>
<evidence type="ECO:0008006" key="7">
    <source>
        <dbReference type="Google" id="ProtNLM"/>
    </source>
</evidence>
<dbReference type="Proteomes" id="UP001354989">
    <property type="component" value="Chromosome"/>
</dbReference>
<dbReference type="EMBL" id="AP025292">
    <property type="protein sequence ID" value="BDC99507.1"/>
    <property type="molecule type" value="Genomic_DNA"/>
</dbReference>
<evidence type="ECO:0000313" key="5">
    <source>
        <dbReference type="EMBL" id="BDC99507.1"/>
    </source>
</evidence>
<dbReference type="InterPro" id="IPR011990">
    <property type="entry name" value="TPR-like_helical_dom_sf"/>
</dbReference>
<dbReference type="RefSeq" id="WP_332918982.1">
    <property type="nucleotide sequence ID" value="NZ_AP025292.1"/>
</dbReference>
<sequence length="197" mass="21691">MKRTFLAVICVLAMAFTANAQDFAALKNDANKAMAAKDYTTALDAYKKAEAAMPAEVDATIYFNAGYSAYKTKKYDEAASYFDKAAENNYKACKALDLKVASLKKAKKMDEVYKACEAGIEKCPKSRTMVHTLSSKYYKQGAKIVKKANQMQADPKQIEAAKAEAKKAIPLLEKALEIEPNNSSAKTLLDNVQQMIK</sequence>
<keyword evidence="4" id="KW-0732">Signal</keyword>
<dbReference type="InterPro" id="IPR019734">
    <property type="entry name" value="TPR_rpt"/>
</dbReference>
<evidence type="ECO:0000256" key="3">
    <source>
        <dbReference type="PROSITE-ProRule" id="PRU00339"/>
    </source>
</evidence>
<feature type="signal peptide" evidence="4">
    <location>
        <begin position="1"/>
        <end position="20"/>
    </location>
</feature>
<evidence type="ECO:0000313" key="6">
    <source>
        <dbReference type="Proteomes" id="UP001354989"/>
    </source>
</evidence>
<dbReference type="Pfam" id="PF07719">
    <property type="entry name" value="TPR_2"/>
    <property type="match status" value="1"/>
</dbReference>
<accession>A0ABM7VEU0</accession>
<protein>
    <recommendedName>
        <fullName evidence="7">Tetratricopeptide repeat protein</fullName>
    </recommendedName>
</protein>
<dbReference type="InterPro" id="IPR013105">
    <property type="entry name" value="TPR_2"/>
</dbReference>
<feature type="chain" id="PRO_5045790222" description="Tetratricopeptide repeat protein" evidence="4">
    <location>
        <begin position="21"/>
        <end position="197"/>
    </location>
</feature>
<dbReference type="Gene3D" id="1.25.40.10">
    <property type="entry name" value="Tetratricopeptide repeat domain"/>
    <property type="match status" value="1"/>
</dbReference>
<dbReference type="SMART" id="SM00028">
    <property type="entry name" value="TPR"/>
    <property type="match status" value="3"/>
</dbReference>
<evidence type="ECO:0000256" key="4">
    <source>
        <dbReference type="SAM" id="SignalP"/>
    </source>
</evidence>
<dbReference type="SUPFAM" id="SSF48452">
    <property type="entry name" value="TPR-like"/>
    <property type="match status" value="1"/>
</dbReference>
<keyword evidence="2 3" id="KW-0802">TPR repeat</keyword>